<keyword evidence="1" id="KW-0560">Oxidoreductase</keyword>
<feature type="domain" description="Alcohol dehydrogenase iron-type/glycerol dehydrogenase GldA" evidence="3">
    <location>
        <begin position="6"/>
        <end position="74"/>
    </location>
</feature>
<sequence>MAGHKGNGVWKYVPKGKQGEGSPITDRTLPIITIPSTSGTGSHVTPYAVITDPETGGKPGFGDDSMFPDLSIVDVDILREMPERLTAATGFDVFTHVSENIVAKGDHPISDLLARRTVEIVSDYLPRALEDGSDMEAREMMALADTCAGLSNTASFCNLRHGMVHSISGHYPDIAHGQALASVAVPVMEFNLARADERTRDRYAEIAGRMGGEEKAGEAVERLKDLIEELGLDKGLSELGVKEKKISQMTSDVFSYMENDVENNPVPVTREEIGDIYRKSF</sequence>
<evidence type="ECO:0000256" key="2">
    <source>
        <dbReference type="SAM" id="MobiDB-lite"/>
    </source>
</evidence>
<dbReference type="InterPro" id="IPR056798">
    <property type="entry name" value="ADH_Fe_C"/>
</dbReference>
<evidence type="ECO:0000259" key="3">
    <source>
        <dbReference type="Pfam" id="PF00465"/>
    </source>
</evidence>
<dbReference type="GO" id="GO:0004022">
    <property type="term" value="F:alcohol dehydrogenase (NAD+) activity"/>
    <property type="evidence" value="ECO:0007669"/>
    <property type="project" value="TreeGrafter"/>
</dbReference>
<evidence type="ECO:0000313" key="6">
    <source>
        <dbReference type="Proteomes" id="UP000070163"/>
    </source>
</evidence>
<dbReference type="Pfam" id="PF00465">
    <property type="entry name" value="Fe-ADH"/>
    <property type="match status" value="1"/>
</dbReference>
<dbReference type="PROSITE" id="PS00913">
    <property type="entry name" value="ADH_IRON_1"/>
    <property type="match status" value="1"/>
</dbReference>
<evidence type="ECO:0000256" key="1">
    <source>
        <dbReference type="ARBA" id="ARBA00023002"/>
    </source>
</evidence>
<feature type="region of interest" description="Disordered" evidence="2">
    <location>
        <begin position="1"/>
        <end position="26"/>
    </location>
</feature>
<evidence type="ECO:0000313" key="5">
    <source>
        <dbReference type="EMBL" id="KXA89988.1"/>
    </source>
</evidence>
<organism evidence="5 6">
    <name type="scientific">candidate division MSBL1 archaeon SCGC-AAA259A05</name>
    <dbReference type="NCBI Taxonomy" id="1698259"/>
    <lineage>
        <taxon>Archaea</taxon>
        <taxon>Methanobacteriati</taxon>
        <taxon>Methanobacteriota</taxon>
        <taxon>candidate division MSBL1</taxon>
    </lineage>
</organism>
<dbReference type="GO" id="GO:0046872">
    <property type="term" value="F:metal ion binding"/>
    <property type="evidence" value="ECO:0007669"/>
    <property type="project" value="InterPro"/>
</dbReference>
<dbReference type="InterPro" id="IPR039697">
    <property type="entry name" value="Alcohol_dehydrogenase_Fe"/>
</dbReference>
<dbReference type="Pfam" id="PF25137">
    <property type="entry name" value="ADH_Fe_C"/>
    <property type="match status" value="1"/>
</dbReference>
<dbReference type="InterPro" id="IPR001670">
    <property type="entry name" value="ADH_Fe/GldA"/>
</dbReference>
<proteinExistence type="predicted"/>
<dbReference type="SUPFAM" id="SSF56796">
    <property type="entry name" value="Dehydroquinate synthase-like"/>
    <property type="match status" value="1"/>
</dbReference>
<feature type="domain" description="Fe-containing alcohol dehydrogenase-like C-terminal" evidence="4">
    <location>
        <begin position="86"/>
        <end position="280"/>
    </location>
</feature>
<dbReference type="PANTHER" id="PTHR11496">
    <property type="entry name" value="ALCOHOL DEHYDROGENASE"/>
    <property type="match status" value="1"/>
</dbReference>
<dbReference type="Gene3D" id="3.40.50.1970">
    <property type="match status" value="1"/>
</dbReference>
<dbReference type="Gene3D" id="1.20.1090.10">
    <property type="entry name" value="Dehydroquinate synthase-like - alpha domain"/>
    <property type="match status" value="1"/>
</dbReference>
<dbReference type="InterPro" id="IPR018211">
    <property type="entry name" value="ADH_Fe_CS"/>
</dbReference>
<dbReference type="PANTHER" id="PTHR11496:SF104">
    <property type="entry name" value="3-DEOXY-ALPHA-D-MANNO-OCTULOSONATE 8-OXIDASE"/>
    <property type="match status" value="1"/>
</dbReference>
<evidence type="ECO:0000259" key="4">
    <source>
        <dbReference type="Pfam" id="PF25137"/>
    </source>
</evidence>
<dbReference type="EMBL" id="LHXJ01000058">
    <property type="protein sequence ID" value="KXA89988.1"/>
    <property type="molecule type" value="Genomic_DNA"/>
</dbReference>
<dbReference type="AlphaFoldDB" id="A0A133U744"/>
<reference evidence="5 6" key="1">
    <citation type="journal article" date="2016" name="Sci. Rep.">
        <title>Metabolic traits of an uncultured archaeal lineage -MSBL1- from brine pools of the Red Sea.</title>
        <authorList>
            <person name="Mwirichia R."/>
            <person name="Alam I."/>
            <person name="Rashid M."/>
            <person name="Vinu M."/>
            <person name="Ba-Alawi W."/>
            <person name="Anthony Kamau A."/>
            <person name="Kamanda Ngugi D."/>
            <person name="Goker M."/>
            <person name="Klenk H.P."/>
            <person name="Bajic V."/>
            <person name="Stingl U."/>
        </authorList>
    </citation>
    <scope>NUCLEOTIDE SEQUENCE [LARGE SCALE GENOMIC DNA]</scope>
    <source>
        <strain evidence="5">SCGC-AAA259A05</strain>
    </source>
</reference>
<comment type="caution">
    <text evidence="5">The sequence shown here is derived from an EMBL/GenBank/DDBJ whole genome shotgun (WGS) entry which is preliminary data.</text>
</comment>
<dbReference type="Proteomes" id="UP000070163">
    <property type="component" value="Unassembled WGS sequence"/>
</dbReference>
<gene>
    <name evidence="5" type="ORF">AKJ57_04615</name>
</gene>
<keyword evidence="6" id="KW-1185">Reference proteome</keyword>
<accession>A0A133U744</accession>
<name>A0A133U744_9EURY</name>
<protein>
    <submittedName>
        <fullName evidence="5">Uncharacterized protein</fullName>
    </submittedName>
</protein>